<evidence type="ECO:0000313" key="1">
    <source>
        <dbReference type="EMBL" id="KAI0048234.1"/>
    </source>
</evidence>
<keyword evidence="2" id="KW-1185">Reference proteome</keyword>
<name>A0ACB8RVG2_9AGAM</name>
<comment type="caution">
    <text evidence="1">The sequence shown here is derived from an EMBL/GenBank/DDBJ whole genome shotgun (WGS) entry which is preliminary data.</text>
</comment>
<dbReference type="EMBL" id="MU275890">
    <property type="protein sequence ID" value="KAI0048234.1"/>
    <property type="molecule type" value="Genomic_DNA"/>
</dbReference>
<proteinExistence type="predicted"/>
<organism evidence="1 2">
    <name type="scientific">Auriscalpium vulgare</name>
    <dbReference type="NCBI Taxonomy" id="40419"/>
    <lineage>
        <taxon>Eukaryota</taxon>
        <taxon>Fungi</taxon>
        <taxon>Dikarya</taxon>
        <taxon>Basidiomycota</taxon>
        <taxon>Agaricomycotina</taxon>
        <taxon>Agaricomycetes</taxon>
        <taxon>Russulales</taxon>
        <taxon>Auriscalpiaceae</taxon>
        <taxon>Auriscalpium</taxon>
    </lineage>
</organism>
<reference evidence="1" key="2">
    <citation type="journal article" date="2022" name="New Phytol.">
        <title>Evolutionary transition to the ectomycorrhizal habit in the genomes of a hyperdiverse lineage of mushroom-forming fungi.</title>
        <authorList>
            <person name="Looney B."/>
            <person name="Miyauchi S."/>
            <person name="Morin E."/>
            <person name="Drula E."/>
            <person name="Courty P.E."/>
            <person name="Kohler A."/>
            <person name="Kuo A."/>
            <person name="LaButti K."/>
            <person name="Pangilinan J."/>
            <person name="Lipzen A."/>
            <person name="Riley R."/>
            <person name="Andreopoulos W."/>
            <person name="He G."/>
            <person name="Johnson J."/>
            <person name="Nolan M."/>
            <person name="Tritt A."/>
            <person name="Barry K.W."/>
            <person name="Grigoriev I.V."/>
            <person name="Nagy L.G."/>
            <person name="Hibbett D."/>
            <person name="Henrissat B."/>
            <person name="Matheny P.B."/>
            <person name="Labbe J."/>
            <person name="Martin F.M."/>
        </authorList>
    </citation>
    <scope>NUCLEOTIDE SEQUENCE</scope>
    <source>
        <strain evidence="1">FP105234-sp</strain>
    </source>
</reference>
<evidence type="ECO:0000313" key="2">
    <source>
        <dbReference type="Proteomes" id="UP000814033"/>
    </source>
</evidence>
<gene>
    <name evidence="1" type="ORF">FA95DRAFT_1540157</name>
</gene>
<reference evidence="1" key="1">
    <citation type="submission" date="2021-02" db="EMBL/GenBank/DDBJ databases">
        <authorList>
            <consortium name="DOE Joint Genome Institute"/>
            <person name="Ahrendt S."/>
            <person name="Looney B.P."/>
            <person name="Miyauchi S."/>
            <person name="Morin E."/>
            <person name="Drula E."/>
            <person name="Courty P.E."/>
            <person name="Chicoki N."/>
            <person name="Fauchery L."/>
            <person name="Kohler A."/>
            <person name="Kuo A."/>
            <person name="Labutti K."/>
            <person name="Pangilinan J."/>
            <person name="Lipzen A."/>
            <person name="Riley R."/>
            <person name="Andreopoulos W."/>
            <person name="He G."/>
            <person name="Johnson J."/>
            <person name="Barry K.W."/>
            <person name="Grigoriev I.V."/>
            <person name="Nagy L."/>
            <person name="Hibbett D."/>
            <person name="Henrissat B."/>
            <person name="Matheny P.B."/>
            <person name="Labbe J."/>
            <person name="Martin F."/>
        </authorList>
    </citation>
    <scope>NUCLEOTIDE SEQUENCE</scope>
    <source>
        <strain evidence="1">FP105234-sp</strain>
    </source>
</reference>
<protein>
    <submittedName>
        <fullName evidence="1">Uncharacterized protein</fullName>
    </submittedName>
</protein>
<dbReference type="Proteomes" id="UP000814033">
    <property type="component" value="Unassembled WGS sequence"/>
</dbReference>
<accession>A0ACB8RVG2</accession>
<sequence>MPQSLHDWSLDLSTRWDVLGPFPIHAREQHFLSPSFPLNLSNPVDFTASWPSSYADGGYVAWTTADAEDWGRLQVSFPHIRWSVLRNSQGWAAIQHHSLLRATLTISPPRIPTTATVIPNLLVQLRQGSFFTVVPGADHAPPSDFVPEWYSGNIYAMGVTAHLVRLPVPLSTDLPTTYSIYVSGDYEVRLFGDPRDLGSETPVLDVFVSAHLEYPRQLLVHEPARDVLCDFVEGLAFGDVFGVGLRSLSGWWTLSSVSLSPGLRAAGISVSLREPVAFAPGQTRVVALEWVQTSPFHGNIIPLQLFGSNGATSVTVDVELSIHHRSIWTKGDSTAVKASYLYSDSVPTNFLAMPPEERSGGATSRPPILALHGAGVDILGMPFWEQAIPRQKRSWVIMPTGRTSWGFDWHGPSARDAWGSVGALSAILEHGEWKTWGFPANSKVVIVGHSNGGQGAWYLASRFPDRVIAAVPAAGYIKAQAYIPLIQSRSAHFVDPALQAVLESSFTPDNNDLFLSNVVDTPIMAIHGGNDTNVPTWHTREAVSIVKTWKPDASISYHEDAGQPHWYPSVFRNEAVEEFLGDVLNDDKSPSYTEFTLTVAVPSESGSMHGFRIVHLILPGRLGRLRVSRVDGTVKVKTTNVKVFTVDRGIADMQCLYIDESRFSIYQDKASLMQFVQHLDGWQSARVESTFSVQRSSRLSSVLDSRGAFTIVVPDTGDRELAIAQRLALDLDVFHRLDAEILPESTALRLLDEDQLNNGTLVVISLPHNRFTRRCLTEAMGGTSFRIVDGTQGFALQFRGSKLLDPGQGAIFLHPHPTSALSSALFLVGNDEEGLERLARLFPIRTGVSVPDWLIIGRAADTVGAAGVEGAGIWGENWSYNMAISWHD</sequence>